<dbReference type="EMBL" id="ML987191">
    <property type="protein sequence ID" value="KAF2252855.1"/>
    <property type="molecule type" value="Genomic_DNA"/>
</dbReference>
<proteinExistence type="predicted"/>
<accession>A0A6A6IQM9</accession>
<dbReference type="SUPFAM" id="SSF56112">
    <property type="entry name" value="Protein kinase-like (PK-like)"/>
    <property type="match status" value="1"/>
</dbReference>
<gene>
    <name evidence="3" type="ORF">BU26DRAFT_515288</name>
</gene>
<dbReference type="AlphaFoldDB" id="A0A6A6IQM9"/>
<evidence type="ECO:0000313" key="4">
    <source>
        <dbReference type="Proteomes" id="UP000800094"/>
    </source>
</evidence>
<organism evidence="3 4">
    <name type="scientific">Trematosphaeria pertusa</name>
    <dbReference type="NCBI Taxonomy" id="390896"/>
    <lineage>
        <taxon>Eukaryota</taxon>
        <taxon>Fungi</taxon>
        <taxon>Dikarya</taxon>
        <taxon>Ascomycota</taxon>
        <taxon>Pezizomycotina</taxon>
        <taxon>Dothideomycetes</taxon>
        <taxon>Pleosporomycetidae</taxon>
        <taxon>Pleosporales</taxon>
        <taxon>Massarineae</taxon>
        <taxon>Trematosphaeriaceae</taxon>
        <taxon>Trematosphaeria</taxon>
    </lineage>
</organism>
<feature type="domain" description="Aminoglycoside phosphotransferase" evidence="2">
    <location>
        <begin position="110"/>
        <end position="332"/>
    </location>
</feature>
<dbReference type="GeneID" id="54581361"/>
<feature type="region of interest" description="Disordered" evidence="1">
    <location>
        <begin position="449"/>
        <end position="503"/>
    </location>
</feature>
<name>A0A6A6IQM9_9PLEO</name>
<dbReference type="PANTHER" id="PTHR21310:SF56">
    <property type="entry name" value="AMINOGLYCOSIDE PHOSPHOTRANSFERASE DOMAIN-CONTAINING PROTEIN"/>
    <property type="match status" value="1"/>
</dbReference>
<feature type="compositionally biased region" description="Basic and acidic residues" evidence="1">
    <location>
        <begin position="1"/>
        <end position="18"/>
    </location>
</feature>
<feature type="compositionally biased region" description="Low complexity" evidence="1">
    <location>
        <begin position="480"/>
        <end position="495"/>
    </location>
</feature>
<dbReference type="InterPro" id="IPR051678">
    <property type="entry name" value="AGP_Transferase"/>
</dbReference>
<keyword evidence="4" id="KW-1185">Reference proteome</keyword>
<dbReference type="Proteomes" id="UP000800094">
    <property type="component" value="Unassembled WGS sequence"/>
</dbReference>
<feature type="region of interest" description="Disordered" evidence="1">
    <location>
        <begin position="1"/>
        <end position="31"/>
    </location>
</feature>
<dbReference type="PANTHER" id="PTHR21310">
    <property type="entry name" value="AMINOGLYCOSIDE PHOSPHOTRANSFERASE-RELATED-RELATED"/>
    <property type="match status" value="1"/>
</dbReference>
<evidence type="ECO:0000259" key="2">
    <source>
        <dbReference type="Pfam" id="PF01636"/>
    </source>
</evidence>
<evidence type="ECO:0000256" key="1">
    <source>
        <dbReference type="SAM" id="MobiDB-lite"/>
    </source>
</evidence>
<dbReference type="InterPro" id="IPR011009">
    <property type="entry name" value="Kinase-like_dom_sf"/>
</dbReference>
<dbReference type="InterPro" id="IPR002575">
    <property type="entry name" value="Aminoglycoside_PTrfase"/>
</dbReference>
<reference evidence="3" key="1">
    <citation type="journal article" date="2020" name="Stud. Mycol.">
        <title>101 Dothideomycetes genomes: a test case for predicting lifestyles and emergence of pathogens.</title>
        <authorList>
            <person name="Haridas S."/>
            <person name="Albert R."/>
            <person name="Binder M."/>
            <person name="Bloem J."/>
            <person name="Labutti K."/>
            <person name="Salamov A."/>
            <person name="Andreopoulos B."/>
            <person name="Baker S."/>
            <person name="Barry K."/>
            <person name="Bills G."/>
            <person name="Bluhm B."/>
            <person name="Cannon C."/>
            <person name="Castanera R."/>
            <person name="Culley D."/>
            <person name="Daum C."/>
            <person name="Ezra D."/>
            <person name="Gonzalez J."/>
            <person name="Henrissat B."/>
            <person name="Kuo A."/>
            <person name="Liang C."/>
            <person name="Lipzen A."/>
            <person name="Lutzoni F."/>
            <person name="Magnuson J."/>
            <person name="Mondo S."/>
            <person name="Nolan M."/>
            <person name="Ohm R."/>
            <person name="Pangilinan J."/>
            <person name="Park H.-J."/>
            <person name="Ramirez L."/>
            <person name="Alfaro M."/>
            <person name="Sun H."/>
            <person name="Tritt A."/>
            <person name="Yoshinaga Y."/>
            <person name="Zwiers L.-H."/>
            <person name="Turgeon B."/>
            <person name="Goodwin S."/>
            <person name="Spatafora J."/>
            <person name="Crous P."/>
            <person name="Grigoriev I."/>
        </authorList>
    </citation>
    <scope>NUCLEOTIDE SEQUENCE</scope>
    <source>
        <strain evidence="3">CBS 122368</strain>
    </source>
</reference>
<dbReference type="OrthoDB" id="10003767at2759"/>
<evidence type="ECO:0000313" key="3">
    <source>
        <dbReference type="EMBL" id="KAF2252855.1"/>
    </source>
</evidence>
<sequence length="513" mass="58180">MKLVDDTSKRDNDTRHAEGQGGDVTSAVSRASTDRYGHEPFDSFRDKVAQLCADEFGPRNITIERMKGGSFNRVIGVTVAPRSTKKLTLKRLRSLLPRMLKDRRAKKILKYVLRIPRYQTGEYGLAYDIAVLRFARAHVDFPIPQAIFFDANPWNVLGSPYMMLDRLVGQNLQDVWKKLTHAQRACALRQIMKMITQLQAVTSTLAGVIHPSNDPVSMTEVQIQKFLVTSRNTTVSRSQIPPTPPNSPQTTQELLLDQSDRWIALEKAINRNGFVVPQQYKLRKIILALHEQGLIPDTDKFHLCHADLFPRNILVDIPNHQTVNITGVLDWDAEYSYFAPKFVAYRAPFWLWHSDQSSTEAERSEILAAIEPANPEDKEMKKLFEGLAGEEWKRYALTPEYIIARRMWRLLKSGFGSNDAFREADELIRAWRELHYERELESDYFFLSDDEDSDTESECDSNDESVAVVPTVSTSRWRSPPESSPTSGSTVDGESSGQGVGVGGIPCQQVCEV</sequence>
<dbReference type="RefSeq" id="XP_033687859.1">
    <property type="nucleotide sequence ID" value="XM_033828031.1"/>
</dbReference>
<protein>
    <recommendedName>
        <fullName evidence="2">Aminoglycoside phosphotransferase domain-containing protein</fullName>
    </recommendedName>
</protein>
<feature type="compositionally biased region" description="Acidic residues" evidence="1">
    <location>
        <begin position="449"/>
        <end position="463"/>
    </location>
</feature>
<dbReference type="Pfam" id="PF01636">
    <property type="entry name" value="APH"/>
    <property type="match status" value="1"/>
</dbReference>